<reference evidence="3 4" key="1">
    <citation type="submission" date="2019-07" db="EMBL/GenBank/DDBJ databases">
        <title>Whole genome shotgun sequence of Gluconobacter wancherniae NBRC 103581.</title>
        <authorList>
            <person name="Hosoyama A."/>
            <person name="Uohara A."/>
            <person name="Ohji S."/>
            <person name="Ichikawa N."/>
        </authorList>
    </citation>
    <scope>NUCLEOTIDE SEQUENCE [LARGE SCALE GENOMIC DNA]</scope>
    <source>
        <strain evidence="3 4">NBRC 103581</strain>
    </source>
</reference>
<evidence type="ECO:0000256" key="2">
    <source>
        <dbReference type="SAM" id="MobiDB-lite"/>
    </source>
</evidence>
<organism evidence="3 4">
    <name type="scientific">Gluconobacter wancherniae NBRC 103581</name>
    <dbReference type="NCBI Taxonomy" id="656744"/>
    <lineage>
        <taxon>Bacteria</taxon>
        <taxon>Pseudomonadati</taxon>
        <taxon>Pseudomonadota</taxon>
        <taxon>Alphaproteobacteria</taxon>
        <taxon>Acetobacterales</taxon>
        <taxon>Acetobacteraceae</taxon>
        <taxon>Gluconobacter</taxon>
    </lineage>
</organism>
<dbReference type="Gene3D" id="3.40.50.720">
    <property type="entry name" value="NAD(P)-binding Rossmann-like Domain"/>
    <property type="match status" value="1"/>
</dbReference>
<dbReference type="Proteomes" id="UP000321230">
    <property type="component" value="Unassembled WGS sequence"/>
</dbReference>
<dbReference type="RefSeq" id="WP_146798065.1">
    <property type="nucleotide sequence ID" value="NZ_BARC01000002.1"/>
</dbReference>
<dbReference type="OrthoDB" id="109589at2"/>
<proteinExistence type="predicted"/>
<dbReference type="PANTHER" id="PTHR43157">
    <property type="entry name" value="PHOSPHATIDYLINOSITOL-GLYCAN BIOSYNTHESIS CLASS F PROTEIN-RELATED"/>
    <property type="match status" value="1"/>
</dbReference>
<name>A0A511B481_9PROT</name>
<evidence type="ECO:0000313" key="4">
    <source>
        <dbReference type="Proteomes" id="UP000321230"/>
    </source>
</evidence>
<dbReference type="AlphaFoldDB" id="A0A511B481"/>
<dbReference type="PRINTS" id="PR00081">
    <property type="entry name" value="GDHRDH"/>
</dbReference>
<dbReference type="InterPro" id="IPR036291">
    <property type="entry name" value="NAD(P)-bd_dom_sf"/>
</dbReference>
<protein>
    <submittedName>
        <fullName evidence="3">Dehydrogenase</fullName>
    </submittedName>
</protein>
<keyword evidence="1" id="KW-0560">Oxidoreductase</keyword>
<dbReference type="Pfam" id="PF00106">
    <property type="entry name" value="adh_short"/>
    <property type="match status" value="1"/>
</dbReference>
<dbReference type="EMBL" id="BJUZ01000003">
    <property type="protein sequence ID" value="GEK94493.1"/>
    <property type="molecule type" value="Genomic_DNA"/>
</dbReference>
<dbReference type="NCBIfam" id="NF004513">
    <property type="entry name" value="PRK05854.1"/>
    <property type="match status" value="1"/>
</dbReference>
<evidence type="ECO:0000256" key="1">
    <source>
        <dbReference type="ARBA" id="ARBA00023002"/>
    </source>
</evidence>
<comment type="caution">
    <text evidence="3">The sequence shown here is derived from an EMBL/GenBank/DDBJ whole genome shotgun (WGS) entry which is preliminary data.</text>
</comment>
<feature type="region of interest" description="Disordered" evidence="2">
    <location>
        <begin position="276"/>
        <end position="300"/>
    </location>
</feature>
<dbReference type="PANTHER" id="PTHR43157:SF31">
    <property type="entry name" value="PHOSPHATIDYLINOSITOL-GLYCAN BIOSYNTHESIS CLASS F PROTEIN"/>
    <property type="match status" value="1"/>
</dbReference>
<dbReference type="GO" id="GO:0016491">
    <property type="term" value="F:oxidoreductase activity"/>
    <property type="evidence" value="ECO:0007669"/>
    <property type="project" value="UniProtKB-KW"/>
</dbReference>
<gene>
    <name evidence="3" type="ORF">GWA01_22630</name>
</gene>
<dbReference type="SUPFAM" id="SSF51735">
    <property type="entry name" value="NAD(P)-binding Rossmann-fold domains"/>
    <property type="match status" value="1"/>
</dbReference>
<sequence length="323" mass="34498">MIHASETPWSLDALERLDSRTALITGSTGGLGFETACGLASLGASIILSGRSRDKGRAALLRLSERVPSAKAQFELLDLASLASIADFAQSLRDKGQPLHMLANNAGIMGPAKRMITKDGFELQFGTNHLGHFALTGRLLPLLAAGNATIMTVASLAALKGDLPFGDLNARHSYSPMPRYRQSKLSNLLFANELNRRAKHAPWPIHSRAAHPGWAASDIVSNNAFLDQGGTAAGRTIRKALRSVAGPVFHAMGQSVEEGARPLLYALASPNASDGGYYGPTNSRERKGPPGKAAFPEKSQDEKLAERLWAVSEQMTGVKYGLY</sequence>
<evidence type="ECO:0000313" key="3">
    <source>
        <dbReference type="EMBL" id="GEK94493.1"/>
    </source>
</evidence>
<keyword evidence="4" id="KW-1185">Reference proteome</keyword>
<accession>A0A511B481</accession>
<dbReference type="InterPro" id="IPR002347">
    <property type="entry name" value="SDR_fam"/>
</dbReference>